<feature type="region of interest" description="Disordered" evidence="7">
    <location>
        <begin position="490"/>
        <end position="512"/>
    </location>
</feature>
<evidence type="ECO:0000256" key="5">
    <source>
        <dbReference type="ARBA" id="ARBA00023212"/>
    </source>
</evidence>
<dbReference type="Ensembl" id="ENSPCET00000023081.1">
    <property type="protein sequence ID" value="ENSPCEP00000022328.1"/>
    <property type="gene ID" value="ENSPCEG00000017057.1"/>
</dbReference>
<dbReference type="Proteomes" id="UP000694393">
    <property type="component" value="Unplaced"/>
</dbReference>
<feature type="domain" description="CKK" evidence="9">
    <location>
        <begin position="1208"/>
        <end position="1342"/>
    </location>
</feature>
<feature type="region of interest" description="Disordered" evidence="7">
    <location>
        <begin position="703"/>
        <end position="726"/>
    </location>
</feature>
<feature type="compositionally biased region" description="Polar residues" evidence="7">
    <location>
        <begin position="905"/>
        <end position="918"/>
    </location>
</feature>
<feature type="compositionally biased region" description="Low complexity" evidence="7">
    <location>
        <begin position="829"/>
        <end position="840"/>
    </location>
</feature>
<evidence type="ECO:0000313" key="11">
    <source>
        <dbReference type="Proteomes" id="UP000694393"/>
    </source>
</evidence>
<reference evidence="10" key="1">
    <citation type="submission" date="2025-08" db="UniProtKB">
        <authorList>
            <consortium name="Ensembl"/>
        </authorList>
    </citation>
    <scope>IDENTIFICATION</scope>
</reference>
<dbReference type="GO" id="GO:0031175">
    <property type="term" value="P:neuron projection development"/>
    <property type="evidence" value="ECO:0007669"/>
    <property type="project" value="InterPro"/>
</dbReference>
<dbReference type="PANTHER" id="PTHR21595:SF2">
    <property type="entry name" value="CALMODULIN-REGULATED SPECTRIN-ASSOCIATED PROTEIN 3"/>
    <property type="match status" value="1"/>
</dbReference>
<dbReference type="InterPro" id="IPR031372">
    <property type="entry name" value="CAMSAP_CC1"/>
</dbReference>
<feature type="compositionally biased region" description="Low complexity" evidence="7">
    <location>
        <begin position="599"/>
        <end position="615"/>
    </location>
</feature>
<dbReference type="FunFam" id="3.10.20.360:FF:000001">
    <property type="entry name" value="Calmodulin-regulated spectrin-associated protein 3 isoform 2"/>
    <property type="match status" value="1"/>
</dbReference>
<feature type="compositionally biased region" description="Basic and acidic residues" evidence="7">
    <location>
        <begin position="1014"/>
        <end position="1085"/>
    </location>
</feature>
<keyword evidence="2" id="KW-0963">Cytoplasm</keyword>
<dbReference type="PROSITE" id="PS50021">
    <property type="entry name" value="CH"/>
    <property type="match status" value="1"/>
</dbReference>
<feature type="region of interest" description="Disordered" evidence="7">
    <location>
        <begin position="1158"/>
        <end position="1214"/>
    </location>
</feature>
<accession>A0A8C8VPA7</accession>
<proteinExistence type="inferred from homology"/>
<feature type="compositionally biased region" description="Pro residues" evidence="7">
    <location>
        <begin position="543"/>
        <end position="554"/>
    </location>
</feature>
<keyword evidence="3 6" id="KW-0493">Microtubule</keyword>
<feature type="region of interest" description="Disordered" evidence="7">
    <location>
        <begin position="533"/>
        <end position="672"/>
    </location>
</feature>
<dbReference type="PANTHER" id="PTHR21595">
    <property type="entry name" value="PATRONIN"/>
    <property type="match status" value="1"/>
</dbReference>
<feature type="region of interest" description="Disordered" evidence="7">
    <location>
        <begin position="191"/>
        <end position="218"/>
    </location>
</feature>
<feature type="domain" description="Calponin-homology (CH)" evidence="8">
    <location>
        <begin position="210"/>
        <end position="324"/>
    </location>
</feature>
<dbReference type="Pfam" id="PF17095">
    <property type="entry name" value="CAMSAP_CC1"/>
    <property type="match status" value="1"/>
</dbReference>
<dbReference type="InterPro" id="IPR011033">
    <property type="entry name" value="PRC_barrel-like_sf"/>
</dbReference>
<dbReference type="InterPro" id="IPR036872">
    <property type="entry name" value="CH_dom_sf"/>
</dbReference>
<feature type="region of interest" description="Disordered" evidence="7">
    <location>
        <begin position="796"/>
        <end position="1085"/>
    </location>
</feature>
<evidence type="ECO:0000256" key="2">
    <source>
        <dbReference type="ARBA" id="ARBA00022490"/>
    </source>
</evidence>
<protein>
    <recommendedName>
        <fullName evidence="12">Calmodulin regulated spectrin associated protein family member 3</fullName>
    </recommendedName>
</protein>
<dbReference type="Gene3D" id="3.10.20.360">
    <property type="entry name" value="CKK domain"/>
    <property type="match status" value="1"/>
</dbReference>
<evidence type="ECO:0000256" key="6">
    <source>
        <dbReference type="PROSITE-ProRule" id="PRU00841"/>
    </source>
</evidence>
<sequence>MVAAAPAAAAAMRKSFLVPEIKPLDQYDFSRARSAASLAWALAKGYGGAEHVPEELRDPFYTDQYEQEHIKPPVTLLLLSSDIYCRACRRVLPPDDAAVPGPKDNAALLALLGRRGLAPTYQDKPVKEADLRQKPIKMGAHLAVIDSLMAAFGVETTCSLSAPPGTDPGAGSWEQKLLCWVDMVNRKLQENTERESLQRPAPGTEGQAQPPASGPKIRYRKDKVLPKQTPCFPPVMGMKDLANGGAIAATIHYYCPDVVRLEDVCLKETMSVADSLYNLQLIQEFCAEYLNGSCPLALEDLLYVPPVLKINISVFLAELFHCFEVLKPDFVCPKELGGLKDLPALSDSLTPGSGNSNSGSPVFSFLHPLLPGGQLPSPLRGSPGSMHHSTSMSHVEGGFSKTWSKKQLSRPLSQAVSFSIPFGLDSDVDIVMGNPVGMLRSVSSDSLAPTPYAAPARLARSPAPPPEDAAPWLAKDEVLPHRTVHKVALSAKGAAEREGPPVENGLADGYPDLPTIEEALQIIHSSERLHPEGAADGFYLHSPEPPKPSRPPEPAVYRFHSGPPNGRAEGPTPTPPGDSSLDSDAEDPARPAGAKDDSSSCLSSLSSQPDSASSSGTGVRMTSFAERKKKLAAPDGKGLQKGAGESAEVGAGPPDDSPGRSPALNSEMSQLGARLEEKRRAIEAQKKRIEAIFAKHRQRLGKSAFLQLKRREGEEEEEEDGEGKLSLEERLARLEAEEDGGALQGPAQGRLEKQVTFSPEIKGAPLDENLGDYNRAVAKLNTALGSLQLDMQRLSEQQQQLLQEKKPSQAWVIPAPKGPAPRPSREFVPPRSVELSSSSPSPSPSRKPPVPSAPRSPQPAPKKAAPTPPKSPKHARPVELKLPPLTRVLTPPHNVDTLPHLRKFSPSQVPVQTRSSIHFSEEVPRAEQLPESPELETQGNLRPVASVVPQGGVGSARVSGDGTSDVSSPGEQRSSLIEIPLSSLQPEEEGDDSLEESLTEVLDAESRGGLGFFYKDEEKPEAEMAQKRAQLLERQQRRSEEARQRKQWLEAEKEKEEAARLQAEERPRPEEEASPRRGDFTRQEYQRRHQLKIMEDLDKVLRQKPTTVRALKKGRPKTVFCDDSALARSPVKGLLGSRLSKVYSQSTLSLSTVANDPGNSLTVKRPSRAISPSGLMSPSRVLASQSRERDWENASTASSPASVPEYTGPKLYKEPSAKSNKHIIHNALSHCCLAGRVNEPHKNKILEEMEKSKAHHFLILFRDSSCQFRALYTPAEETEELMRLTGYGPRTITRAMIEGIYKYNSDRKRFTQIPTKTMSMSVDAITIQGHLWQTKKPGTPKKPGTLK</sequence>
<feature type="compositionally biased region" description="Pro residues" evidence="7">
    <location>
        <begin position="841"/>
        <end position="870"/>
    </location>
</feature>
<dbReference type="InterPro" id="IPR014797">
    <property type="entry name" value="CKK_CAMSAP"/>
</dbReference>
<dbReference type="SMART" id="SM01051">
    <property type="entry name" value="CAMSAP_CKK"/>
    <property type="match status" value="1"/>
</dbReference>
<dbReference type="GO" id="GO:0007026">
    <property type="term" value="P:negative regulation of microtubule depolymerization"/>
    <property type="evidence" value="ECO:0007669"/>
    <property type="project" value="TreeGrafter"/>
</dbReference>
<evidence type="ECO:0000313" key="10">
    <source>
        <dbReference type="Ensembl" id="ENSPCEP00000022328.1"/>
    </source>
</evidence>
<reference evidence="10" key="2">
    <citation type="submission" date="2025-09" db="UniProtKB">
        <authorList>
            <consortium name="Ensembl"/>
        </authorList>
    </citation>
    <scope>IDENTIFICATION</scope>
</reference>
<dbReference type="Pfam" id="PF08683">
    <property type="entry name" value="CAMSAP_CKK"/>
    <property type="match status" value="1"/>
</dbReference>
<keyword evidence="11" id="KW-1185">Reference proteome</keyword>
<dbReference type="SUPFAM" id="SSF47576">
    <property type="entry name" value="Calponin-homology domain, CH-domain"/>
    <property type="match status" value="1"/>
</dbReference>
<feature type="compositionally biased region" description="Basic and acidic residues" evidence="7">
    <location>
        <begin position="587"/>
        <end position="598"/>
    </location>
</feature>
<dbReference type="Pfam" id="PF11971">
    <property type="entry name" value="CAMSAP_CH"/>
    <property type="match status" value="1"/>
</dbReference>
<dbReference type="InterPro" id="IPR058042">
    <property type="entry name" value="CAMSAP_N"/>
</dbReference>
<dbReference type="GO" id="GO:0005516">
    <property type="term" value="F:calmodulin binding"/>
    <property type="evidence" value="ECO:0007669"/>
    <property type="project" value="InterPro"/>
</dbReference>
<dbReference type="SUPFAM" id="SSF50346">
    <property type="entry name" value="PRC-barrel domain"/>
    <property type="match status" value="1"/>
</dbReference>
<dbReference type="GO" id="GO:0036449">
    <property type="term" value="C:microtubule minus-end"/>
    <property type="evidence" value="ECO:0007669"/>
    <property type="project" value="TreeGrafter"/>
</dbReference>
<evidence type="ECO:0000256" key="4">
    <source>
        <dbReference type="ARBA" id="ARBA00023054"/>
    </source>
</evidence>
<comment type="subcellular location">
    <subcellularLocation>
        <location evidence="1">Cytoplasm</location>
        <location evidence="1">Cytoskeleton</location>
    </subcellularLocation>
</comment>
<evidence type="ECO:0000259" key="9">
    <source>
        <dbReference type="PROSITE" id="PS51508"/>
    </source>
</evidence>
<comment type="domain">
    <text evidence="6">The CKK domain binds microtubules.</text>
</comment>
<name>A0A8C8VPA7_9SAUR</name>
<evidence type="ECO:0000256" key="3">
    <source>
        <dbReference type="ARBA" id="ARBA00022701"/>
    </source>
</evidence>
<dbReference type="GO" id="GO:0031122">
    <property type="term" value="P:cytoplasmic microtubule organization"/>
    <property type="evidence" value="ECO:0007669"/>
    <property type="project" value="TreeGrafter"/>
</dbReference>
<evidence type="ECO:0008006" key="12">
    <source>
        <dbReference type="Google" id="ProtNLM"/>
    </source>
</evidence>
<dbReference type="Pfam" id="PF25532">
    <property type="entry name" value="CH_CAMSAP2_N"/>
    <property type="match status" value="1"/>
</dbReference>
<dbReference type="GO" id="GO:0030507">
    <property type="term" value="F:spectrin binding"/>
    <property type="evidence" value="ECO:0007669"/>
    <property type="project" value="InterPro"/>
</dbReference>
<feature type="compositionally biased region" description="Acidic residues" evidence="7">
    <location>
        <begin position="986"/>
        <end position="998"/>
    </location>
</feature>
<organism evidence="10 11">
    <name type="scientific">Pelusios castaneus</name>
    <name type="common">West African mud turtle</name>
    <dbReference type="NCBI Taxonomy" id="367368"/>
    <lineage>
        <taxon>Eukaryota</taxon>
        <taxon>Metazoa</taxon>
        <taxon>Chordata</taxon>
        <taxon>Craniata</taxon>
        <taxon>Vertebrata</taxon>
        <taxon>Euteleostomi</taxon>
        <taxon>Archelosauria</taxon>
        <taxon>Testudinata</taxon>
        <taxon>Testudines</taxon>
        <taxon>Pleurodira</taxon>
        <taxon>Pelomedusidae</taxon>
        <taxon>Pelusios</taxon>
    </lineage>
</organism>
<dbReference type="InterPro" id="IPR038209">
    <property type="entry name" value="CKK_dom_sf"/>
</dbReference>
<evidence type="ECO:0000256" key="1">
    <source>
        <dbReference type="ARBA" id="ARBA00004245"/>
    </source>
</evidence>
<evidence type="ECO:0000256" key="7">
    <source>
        <dbReference type="SAM" id="MobiDB-lite"/>
    </source>
</evidence>
<dbReference type="PROSITE" id="PS51508">
    <property type="entry name" value="CKK"/>
    <property type="match status" value="1"/>
</dbReference>
<comment type="similarity">
    <text evidence="6">Belongs to the CAMSAP1 family.</text>
</comment>
<keyword evidence="4" id="KW-0175">Coiled coil</keyword>
<feature type="compositionally biased region" description="Polar residues" evidence="7">
    <location>
        <begin position="961"/>
        <end position="975"/>
    </location>
</feature>
<dbReference type="InterPro" id="IPR032940">
    <property type="entry name" value="CAMSAP"/>
</dbReference>
<dbReference type="GO" id="GO:0051011">
    <property type="term" value="F:microtubule minus-end binding"/>
    <property type="evidence" value="ECO:0007669"/>
    <property type="project" value="TreeGrafter"/>
</dbReference>
<keyword evidence="5" id="KW-0206">Cytoskeleton</keyword>
<dbReference type="InterPro" id="IPR001715">
    <property type="entry name" value="CH_dom"/>
</dbReference>
<dbReference type="InterPro" id="IPR022613">
    <property type="entry name" value="CH_CAMSAP_2"/>
</dbReference>
<evidence type="ECO:0000259" key="8">
    <source>
        <dbReference type="PROSITE" id="PS50021"/>
    </source>
</evidence>